<evidence type="ECO:0000256" key="1">
    <source>
        <dbReference type="SAM" id="MobiDB-lite"/>
    </source>
</evidence>
<gene>
    <name evidence="2" type="ORF">LX15_000699</name>
</gene>
<accession>A0ABT1HNC6</accession>
<keyword evidence="3" id="KW-1185">Reference proteome</keyword>
<dbReference type="Proteomes" id="UP001205311">
    <property type="component" value="Unassembled WGS sequence"/>
</dbReference>
<protein>
    <submittedName>
        <fullName evidence="2">Uncharacterized protein</fullName>
    </submittedName>
</protein>
<comment type="caution">
    <text evidence="2">The sequence shown here is derived from an EMBL/GenBank/DDBJ whole genome shotgun (WGS) entry which is preliminary data.</text>
</comment>
<evidence type="ECO:0000313" key="2">
    <source>
        <dbReference type="EMBL" id="MCP2257016.1"/>
    </source>
</evidence>
<proteinExistence type="predicted"/>
<dbReference type="EMBL" id="JAMTCP010000002">
    <property type="protein sequence ID" value="MCP2257016.1"/>
    <property type="molecule type" value="Genomic_DNA"/>
</dbReference>
<sequence length="49" mass="5121">MAVIARTRRPEAAEAEGAGHEVPPSLTRRMTGVTRHGVAAASVLAHFPS</sequence>
<name>A0ABT1HNC6_STRSD</name>
<evidence type="ECO:0000313" key="3">
    <source>
        <dbReference type="Proteomes" id="UP001205311"/>
    </source>
</evidence>
<feature type="region of interest" description="Disordered" evidence="1">
    <location>
        <begin position="1"/>
        <end position="26"/>
    </location>
</feature>
<organism evidence="2 3">
    <name type="scientific">Streptoalloteichus tenebrarius (strain ATCC 17920 / DSM 40477 / JCM 4838 / CBS 697.72 / NBRC 16177 / NCIMB 11028 / NRRL B-12390 / A12253. 1 / ISP 5477)</name>
    <name type="common">Streptomyces tenebrarius</name>
    <dbReference type="NCBI Taxonomy" id="1933"/>
    <lineage>
        <taxon>Bacteria</taxon>
        <taxon>Bacillati</taxon>
        <taxon>Actinomycetota</taxon>
        <taxon>Actinomycetes</taxon>
        <taxon>Pseudonocardiales</taxon>
        <taxon>Pseudonocardiaceae</taxon>
        <taxon>Streptoalloteichus</taxon>
    </lineage>
</organism>
<reference evidence="2 3" key="1">
    <citation type="submission" date="2022-06" db="EMBL/GenBank/DDBJ databases">
        <title>Genomic Encyclopedia of Archaeal and Bacterial Type Strains, Phase II (KMG-II): from individual species to whole genera.</title>
        <authorList>
            <person name="Goeker M."/>
        </authorList>
    </citation>
    <scope>NUCLEOTIDE SEQUENCE [LARGE SCALE GENOMIC DNA]</scope>
    <source>
        <strain evidence="2 3">DSM 40477</strain>
    </source>
</reference>